<protein>
    <submittedName>
        <fullName evidence="3">Uncharacterized protein</fullName>
    </submittedName>
</protein>
<evidence type="ECO:0000313" key="3">
    <source>
        <dbReference type="EMBL" id="KAK6508690.1"/>
    </source>
</evidence>
<dbReference type="Proteomes" id="UP001307849">
    <property type="component" value="Unassembled WGS sequence"/>
</dbReference>
<dbReference type="EMBL" id="JAVHJM010000008">
    <property type="protein sequence ID" value="KAK6508690.1"/>
    <property type="molecule type" value="Genomic_DNA"/>
</dbReference>
<evidence type="ECO:0000313" key="4">
    <source>
        <dbReference type="Proteomes" id="UP001307849"/>
    </source>
</evidence>
<feature type="chain" id="PRO_5043052494" evidence="2">
    <location>
        <begin position="23"/>
        <end position="334"/>
    </location>
</feature>
<comment type="caution">
    <text evidence="3">The sequence shown here is derived from an EMBL/GenBank/DDBJ whole genome shotgun (WGS) entry which is preliminary data.</text>
</comment>
<sequence length="334" mass="36698">MVQLSIPIAAIVLPIFIQQASAHARFYWPFGDIDLKNTPAGQHPGAGYGGVIGHYDDIAIKNHGHHQHPGQWDVTVFSDPIIPATWQSPFKHIPRKYMANGCGTTLSNIFHYNDIHRKNEITPPNLHGSPLMWDHRNYHFFMAPIPNGVGARNSPAIWLADIFKRGTKIPQCSPGGTLTIRSNQVNDDGAGPFRCRLNEDGTGNTFGPWLTITQQPPSGHNSINYASNSQAHFLTVKLPPNTKCAGVNGPFGGCTAFQVQYPEPKIVPPPPPKPVVVDRTKPEPKPDYGYAGYDVGNNNYKEGAYGKKIKRGISEKMRSKKARRAAVQAGKLSE</sequence>
<dbReference type="PANTHER" id="PTHR34618:SF1">
    <property type="entry name" value="SECRETED PROTEIN"/>
    <property type="match status" value="1"/>
</dbReference>
<dbReference type="AlphaFoldDB" id="A0AAN8N9C2"/>
<feature type="signal peptide" evidence="2">
    <location>
        <begin position="1"/>
        <end position="22"/>
    </location>
</feature>
<accession>A0AAN8N9C2</accession>
<feature type="region of interest" description="Disordered" evidence="1">
    <location>
        <begin position="315"/>
        <end position="334"/>
    </location>
</feature>
<proteinExistence type="predicted"/>
<evidence type="ECO:0000256" key="1">
    <source>
        <dbReference type="SAM" id="MobiDB-lite"/>
    </source>
</evidence>
<reference evidence="3 4" key="1">
    <citation type="submission" date="2019-10" db="EMBL/GenBank/DDBJ databases">
        <authorList>
            <person name="Palmer J.M."/>
        </authorList>
    </citation>
    <scope>NUCLEOTIDE SEQUENCE [LARGE SCALE GENOMIC DNA]</scope>
    <source>
        <strain evidence="3 4">TWF506</strain>
    </source>
</reference>
<dbReference type="PANTHER" id="PTHR34618">
    <property type="entry name" value="SURFACE PROTEIN MAS1, PUTATIVE-RELATED"/>
    <property type="match status" value="1"/>
</dbReference>
<name>A0AAN8N9C2_9PEZI</name>
<dbReference type="InterPro" id="IPR021476">
    <property type="entry name" value="Egh16-like"/>
</dbReference>
<dbReference type="Pfam" id="PF11327">
    <property type="entry name" value="Egh16-like"/>
    <property type="match status" value="1"/>
</dbReference>
<keyword evidence="4" id="KW-1185">Reference proteome</keyword>
<organism evidence="3 4">
    <name type="scientific">Arthrobotrys conoides</name>
    <dbReference type="NCBI Taxonomy" id="74498"/>
    <lineage>
        <taxon>Eukaryota</taxon>
        <taxon>Fungi</taxon>
        <taxon>Dikarya</taxon>
        <taxon>Ascomycota</taxon>
        <taxon>Pezizomycotina</taxon>
        <taxon>Orbiliomycetes</taxon>
        <taxon>Orbiliales</taxon>
        <taxon>Orbiliaceae</taxon>
        <taxon>Arthrobotrys</taxon>
    </lineage>
</organism>
<keyword evidence="2" id="KW-0732">Signal</keyword>
<gene>
    <name evidence="3" type="ORF">TWF506_010769</name>
</gene>
<evidence type="ECO:0000256" key="2">
    <source>
        <dbReference type="SAM" id="SignalP"/>
    </source>
</evidence>